<sequence>MAHGGTRHRPTLFCPAKTPGGRRRGHVSSSSGFFLTAGGSSSSEDHLDIFNSSECAALRLAVPDPGRNFLATVACPGKRTILNF</sequence>
<dbReference type="AlphaFoldDB" id="A0A9W9P6H7"/>
<feature type="compositionally biased region" description="Basic residues" evidence="1">
    <location>
        <begin position="1"/>
        <end position="10"/>
    </location>
</feature>
<evidence type="ECO:0000256" key="1">
    <source>
        <dbReference type="SAM" id="MobiDB-lite"/>
    </source>
</evidence>
<accession>A0A9W9P6H7</accession>
<dbReference type="GeneID" id="83199946"/>
<comment type="caution">
    <text evidence="2">The sequence shown here is derived from an EMBL/GenBank/DDBJ whole genome shotgun (WGS) entry which is preliminary data.</text>
</comment>
<evidence type="ECO:0000313" key="2">
    <source>
        <dbReference type="EMBL" id="KAJ5238727.1"/>
    </source>
</evidence>
<organism evidence="2 3">
    <name type="scientific">Penicillium chermesinum</name>
    <dbReference type="NCBI Taxonomy" id="63820"/>
    <lineage>
        <taxon>Eukaryota</taxon>
        <taxon>Fungi</taxon>
        <taxon>Dikarya</taxon>
        <taxon>Ascomycota</taxon>
        <taxon>Pezizomycotina</taxon>
        <taxon>Eurotiomycetes</taxon>
        <taxon>Eurotiomycetidae</taxon>
        <taxon>Eurotiales</taxon>
        <taxon>Aspergillaceae</taxon>
        <taxon>Penicillium</taxon>
    </lineage>
</organism>
<protein>
    <submittedName>
        <fullName evidence="2">Uncharacterized protein</fullName>
    </submittedName>
</protein>
<dbReference type="EMBL" id="JAPQKS010000003">
    <property type="protein sequence ID" value="KAJ5238727.1"/>
    <property type="molecule type" value="Genomic_DNA"/>
</dbReference>
<name>A0A9W9P6H7_9EURO</name>
<keyword evidence="3" id="KW-1185">Reference proteome</keyword>
<gene>
    <name evidence="2" type="ORF">N7468_003346</name>
</gene>
<evidence type="ECO:0000313" key="3">
    <source>
        <dbReference type="Proteomes" id="UP001150941"/>
    </source>
</evidence>
<reference evidence="2" key="2">
    <citation type="journal article" date="2023" name="IMA Fungus">
        <title>Comparative genomic study of the Penicillium genus elucidates a diverse pangenome and 15 lateral gene transfer events.</title>
        <authorList>
            <person name="Petersen C."/>
            <person name="Sorensen T."/>
            <person name="Nielsen M.R."/>
            <person name="Sondergaard T.E."/>
            <person name="Sorensen J.L."/>
            <person name="Fitzpatrick D.A."/>
            <person name="Frisvad J.C."/>
            <person name="Nielsen K.L."/>
        </authorList>
    </citation>
    <scope>NUCLEOTIDE SEQUENCE</scope>
    <source>
        <strain evidence="2">IBT 19713</strain>
    </source>
</reference>
<dbReference type="RefSeq" id="XP_058331646.1">
    <property type="nucleotide sequence ID" value="XM_058472643.1"/>
</dbReference>
<dbReference type="Proteomes" id="UP001150941">
    <property type="component" value="Unassembled WGS sequence"/>
</dbReference>
<reference evidence="2" key="1">
    <citation type="submission" date="2022-11" db="EMBL/GenBank/DDBJ databases">
        <authorList>
            <person name="Petersen C."/>
        </authorList>
    </citation>
    <scope>NUCLEOTIDE SEQUENCE</scope>
    <source>
        <strain evidence="2">IBT 19713</strain>
    </source>
</reference>
<proteinExistence type="predicted"/>
<feature type="region of interest" description="Disordered" evidence="1">
    <location>
        <begin position="1"/>
        <end position="28"/>
    </location>
</feature>